<keyword evidence="10 11" id="KW-0066">ATP synthesis</keyword>
<keyword evidence="4 11" id="KW-0138">CF(0)</keyword>
<evidence type="ECO:0000256" key="9">
    <source>
        <dbReference type="ARBA" id="ARBA00023136"/>
    </source>
</evidence>
<dbReference type="Pfam" id="PF00119">
    <property type="entry name" value="ATP-synt_A"/>
    <property type="match status" value="1"/>
</dbReference>
<sequence>MIAKKSIKNLILAVLFALPLFATASGSSEKGEEKKFDVVEMIMHHIADSHEWHLWGEGEDAMTIPLPVILYTDNGLVTFLSNEFHHDDTGHHIVTKNGMNFVRNHGKIYQLNAGETSVKMEDHHITNGSKPLDFSITKNVASMFISIILILLIFTSIARSYKKSLVPTGFAGLMEPLIIFVRDDIAKSLIDEKKYMKYVPYLLTLFFFIWVNNLLGLVPTGANLTGNIATTMVLAVLTLLIVNFSGNANYWKHIFWMPGVPVPMKIILAPIEFVGIFTKPFALMIRLFANITAGHIIILSLVSLIFIFQWAGTPSMLLAIFIMILEFVVAFVQAYIFTFLTALFIGMAVEDAHH</sequence>
<dbReference type="HOGENOM" id="CLU_041018_0_0_10"/>
<evidence type="ECO:0000256" key="1">
    <source>
        <dbReference type="ARBA" id="ARBA00004141"/>
    </source>
</evidence>
<dbReference type="Proteomes" id="UP000002945">
    <property type="component" value="Unassembled WGS sequence"/>
</dbReference>
<organism evidence="14 15">
    <name type="scientific">Kordia algicida OT-1</name>
    <dbReference type="NCBI Taxonomy" id="391587"/>
    <lineage>
        <taxon>Bacteria</taxon>
        <taxon>Pseudomonadati</taxon>
        <taxon>Bacteroidota</taxon>
        <taxon>Flavobacteriia</taxon>
        <taxon>Flavobacteriales</taxon>
        <taxon>Flavobacteriaceae</taxon>
        <taxon>Kordia</taxon>
    </lineage>
</organism>
<dbReference type="SUPFAM" id="SSF81336">
    <property type="entry name" value="F1F0 ATP synthase subunit A"/>
    <property type="match status" value="1"/>
</dbReference>
<evidence type="ECO:0000256" key="8">
    <source>
        <dbReference type="ARBA" id="ARBA00023065"/>
    </source>
</evidence>
<evidence type="ECO:0000256" key="3">
    <source>
        <dbReference type="ARBA" id="ARBA00022448"/>
    </source>
</evidence>
<dbReference type="GO" id="GO:0005886">
    <property type="term" value="C:plasma membrane"/>
    <property type="evidence" value="ECO:0007669"/>
    <property type="project" value="UniProtKB-SubCell"/>
</dbReference>
<evidence type="ECO:0000256" key="6">
    <source>
        <dbReference type="ARBA" id="ARBA00022781"/>
    </source>
</evidence>
<feature type="chain" id="PRO_5002734243" description="ATP synthase subunit a" evidence="13">
    <location>
        <begin position="25"/>
        <end position="354"/>
    </location>
</feature>
<dbReference type="RefSeq" id="WP_007096042.1">
    <property type="nucleotide sequence ID" value="NZ_CP142125.1"/>
</dbReference>
<dbReference type="eggNOG" id="COG0356">
    <property type="taxonomic scope" value="Bacteria"/>
</dbReference>
<evidence type="ECO:0000256" key="5">
    <source>
        <dbReference type="ARBA" id="ARBA00022692"/>
    </source>
</evidence>
<evidence type="ECO:0000313" key="15">
    <source>
        <dbReference type="Proteomes" id="UP000002945"/>
    </source>
</evidence>
<keyword evidence="8 11" id="KW-0406">Ion transport</keyword>
<dbReference type="InterPro" id="IPR045083">
    <property type="entry name" value="ATP_synth_F0_asu_bact/mt"/>
</dbReference>
<dbReference type="OrthoDB" id="9809130at2"/>
<evidence type="ECO:0000256" key="4">
    <source>
        <dbReference type="ARBA" id="ARBA00022547"/>
    </source>
</evidence>
<dbReference type="PANTHER" id="PTHR11410">
    <property type="entry name" value="ATP SYNTHASE SUBUNIT A"/>
    <property type="match status" value="1"/>
</dbReference>
<dbReference type="InterPro" id="IPR035908">
    <property type="entry name" value="F0_ATP_A_sf"/>
</dbReference>
<keyword evidence="5 11" id="KW-0812">Transmembrane</keyword>
<dbReference type="PRINTS" id="PR00123">
    <property type="entry name" value="ATPASEA"/>
</dbReference>
<comment type="caution">
    <text evidence="14">The sequence shown here is derived from an EMBL/GenBank/DDBJ whole genome shotgun (WGS) entry which is preliminary data.</text>
</comment>
<accession>A9DSW0</accession>
<feature type="transmembrane region" description="Helical" evidence="11">
    <location>
        <begin position="320"/>
        <end position="349"/>
    </location>
</feature>
<comment type="similarity">
    <text evidence="2 11 12">Belongs to the ATPase A chain family.</text>
</comment>
<feature type="transmembrane region" description="Helical" evidence="11">
    <location>
        <begin position="140"/>
        <end position="158"/>
    </location>
</feature>
<keyword evidence="11" id="KW-1003">Cell membrane</keyword>
<dbReference type="EMBL" id="ABIB01000003">
    <property type="protein sequence ID" value="EDP96989.1"/>
    <property type="molecule type" value="Genomic_DNA"/>
</dbReference>
<evidence type="ECO:0000313" key="14">
    <source>
        <dbReference type="EMBL" id="EDP96989.1"/>
    </source>
</evidence>
<evidence type="ECO:0000256" key="13">
    <source>
        <dbReference type="SAM" id="SignalP"/>
    </source>
</evidence>
<dbReference type="PANTHER" id="PTHR11410:SF0">
    <property type="entry name" value="ATP SYNTHASE SUBUNIT A"/>
    <property type="match status" value="1"/>
</dbReference>
<feature type="signal peptide" evidence="13">
    <location>
        <begin position="1"/>
        <end position="24"/>
    </location>
</feature>
<dbReference type="Gene3D" id="1.20.120.220">
    <property type="entry name" value="ATP synthase, F0 complex, subunit A"/>
    <property type="match status" value="1"/>
</dbReference>
<dbReference type="NCBIfam" id="TIGR01131">
    <property type="entry name" value="ATP_synt_6_or_A"/>
    <property type="match status" value="1"/>
</dbReference>
<dbReference type="HAMAP" id="MF_01393">
    <property type="entry name" value="ATP_synth_a_bact"/>
    <property type="match status" value="1"/>
</dbReference>
<keyword evidence="9 11" id="KW-0472">Membrane</keyword>
<dbReference type="GO" id="GO:0046933">
    <property type="term" value="F:proton-transporting ATP synthase activity, rotational mechanism"/>
    <property type="evidence" value="ECO:0007669"/>
    <property type="project" value="UniProtKB-UniRule"/>
</dbReference>
<keyword evidence="7 11" id="KW-1133">Transmembrane helix</keyword>
<reference evidence="14 15" key="1">
    <citation type="journal article" date="2011" name="J. Bacteriol.">
        <title>Genome sequence of the algicidal bacterium Kordia algicida OT-1.</title>
        <authorList>
            <person name="Lee H.S."/>
            <person name="Kang S.G."/>
            <person name="Kwon K.K."/>
            <person name="Lee J.H."/>
            <person name="Kim S.J."/>
        </authorList>
    </citation>
    <scope>NUCLEOTIDE SEQUENCE [LARGE SCALE GENOMIC DNA]</scope>
    <source>
        <strain evidence="14 15">OT-1</strain>
    </source>
</reference>
<feature type="transmembrane region" description="Helical" evidence="11">
    <location>
        <begin position="254"/>
        <end position="277"/>
    </location>
</feature>
<evidence type="ECO:0000256" key="12">
    <source>
        <dbReference type="RuleBase" id="RU000483"/>
    </source>
</evidence>
<evidence type="ECO:0000256" key="2">
    <source>
        <dbReference type="ARBA" id="ARBA00006810"/>
    </source>
</evidence>
<proteinExistence type="inferred from homology"/>
<name>A9DSW0_9FLAO</name>
<dbReference type="CDD" id="cd00310">
    <property type="entry name" value="ATP-synt_Fo_a_6"/>
    <property type="match status" value="1"/>
</dbReference>
<dbReference type="AlphaFoldDB" id="A9DSW0"/>
<evidence type="ECO:0000256" key="10">
    <source>
        <dbReference type="ARBA" id="ARBA00023310"/>
    </source>
</evidence>
<keyword evidence="15" id="KW-1185">Reference proteome</keyword>
<feature type="transmembrane region" description="Helical" evidence="11">
    <location>
        <begin position="224"/>
        <end position="242"/>
    </location>
</feature>
<feature type="transmembrane region" description="Helical" evidence="11">
    <location>
        <begin position="198"/>
        <end position="218"/>
    </location>
</feature>
<dbReference type="STRING" id="391587.KAOT1_17538"/>
<keyword evidence="13" id="KW-0732">Signal</keyword>
<comment type="subcellular location">
    <subcellularLocation>
        <location evidence="11 12">Cell membrane</location>
        <topology evidence="11 12">Multi-pass membrane protein</topology>
    </subcellularLocation>
    <subcellularLocation>
        <location evidence="1">Membrane</location>
        <topology evidence="1">Multi-pass membrane protein</topology>
    </subcellularLocation>
</comment>
<comment type="function">
    <text evidence="11 12">Key component of the proton channel; it plays a direct role in the translocation of protons across the membrane.</text>
</comment>
<protein>
    <recommendedName>
        <fullName evidence="11 12">ATP synthase subunit a</fullName>
    </recommendedName>
    <alternativeName>
        <fullName evidence="11">ATP synthase F0 sector subunit a</fullName>
    </alternativeName>
    <alternativeName>
        <fullName evidence="11">F-ATPase subunit 6</fullName>
    </alternativeName>
</protein>
<keyword evidence="6 11" id="KW-0375">Hydrogen ion transport</keyword>
<dbReference type="GO" id="GO:0045259">
    <property type="term" value="C:proton-transporting ATP synthase complex"/>
    <property type="evidence" value="ECO:0007669"/>
    <property type="project" value="UniProtKB-KW"/>
</dbReference>
<gene>
    <name evidence="11" type="primary">atpB</name>
    <name evidence="14" type="ORF">KAOT1_17538</name>
</gene>
<keyword evidence="3 11" id="KW-0813">Transport</keyword>
<evidence type="ECO:0000256" key="11">
    <source>
        <dbReference type="HAMAP-Rule" id="MF_01393"/>
    </source>
</evidence>
<dbReference type="InterPro" id="IPR000568">
    <property type="entry name" value="ATP_synth_F0_asu"/>
</dbReference>
<evidence type="ECO:0000256" key="7">
    <source>
        <dbReference type="ARBA" id="ARBA00022989"/>
    </source>
</evidence>
<feature type="transmembrane region" description="Helical" evidence="11">
    <location>
        <begin position="283"/>
        <end position="308"/>
    </location>
</feature>